<keyword evidence="1 4" id="KW-0489">Methyltransferase</keyword>
<evidence type="ECO:0000256" key="1">
    <source>
        <dbReference type="ARBA" id="ARBA00022603"/>
    </source>
</evidence>
<organism evidence="4 5">
    <name type="scientific">Helicobacter saguini</name>
    <dbReference type="NCBI Taxonomy" id="1548018"/>
    <lineage>
        <taxon>Bacteria</taxon>
        <taxon>Pseudomonadati</taxon>
        <taxon>Campylobacterota</taxon>
        <taxon>Epsilonproteobacteria</taxon>
        <taxon>Campylobacterales</taxon>
        <taxon>Helicobacteraceae</taxon>
        <taxon>Helicobacter</taxon>
    </lineage>
</organism>
<evidence type="ECO:0000313" key="3">
    <source>
        <dbReference type="EMBL" id="MWV69735.1"/>
    </source>
</evidence>
<dbReference type="InterPro" id="IPR029063">
    <property type="entry name" value="SAM-dependent_MTases_sf"/>
</dbReference>
<dbReference type="GO" id="GO:0032259">
    <property type="term" value="P:methylation"/>
    <property type="evidence" value="ECO:0007669"/>
    <property type="project" value="UniProtKB-KW"/>
</dbReference>
<dbReference type="EMBL" id="JRMP02000002">
    <property type="protein sequence ID" value="TLD95577.1"/>
    <property type="molecule type" value="Genomic_DNA"/>
</dbReference>
<reference evidence="4 5" key="1">
    <citation type="journal article" date="2014" name="Genome Announc.">
        <title>Draft genome sequences of eight enterohepatic helicobacter species isolated from both laboratory and wild rodents.</title>
        <authorList>
            <person name="Sheh A."/>
            <person name="Shen Z."/>
            <person name="Fox J.G."/>
        </authorList>
    </citation>
    <scope>NUCLEOTIDE SEQUENCE [LARGE SCALE GENOMIC DNA]</scope>
    <source>
        <strain evidence="4 5">MIT 97-6194</strain>
    </source>
</reference>
<keyword evidence="5" id="KW-1185">Reference proteome</keyword>
<keyword evidence="4" id="KW-0687">Ribonucleoprotein</keyword>
<keyword evidence="2 4" id="KW-0808">Transferase</keyword>
<dbReference type="GO" id="GO:0005840">
    <property type="term" value="C:ribosome"/>
    <property type="evidence" value="ECO:0007669"/>
    <property type="project" value="UniProtKB-KW"/>
</dbReference>
<evidence type="ECO:0000313" key="6">
    <source>
        <dbReference type="Proteomes" id="UP000477070"/>
    </source>
</evidence>
<reference evidence="4" key="3">
    <citation type="submission" date="2018-04" db="EMBL/GenBank/DDBJ databases">
        <authorList>
            <person name="Sheh A."/>
            <person name="Shen Z."/>
            <person name="Mannion A.J."/>
            <person name="Fox J.G."/>
        </authorList>
    </citation>
    <scope>NUCLEOTIDE SEQUENCE</scope>
    <source>
        <strain evidence="4">MIT 97-6194</strain>
    </source>
</reference>
<reference evidence="3 6" key="4">
    <citation type="submission" date="2019-12" db="EMBL/GenBank/DDBJ databases">
        <title>Multi-Generational Helicobacter saguini Isolates.</title>
        <authorList>
            <person name="Mannion A."/>
            <person name="Shen Z."/>
            <person name="Fox J.G."/>
        </authorList>
    </citation>
    <scope>NUCLEOTIDE SEQUENCE [LARGE SCALE GENOMIC DNA]</scope>
    <source>
        <strain evidence="3">16-048</strain>
        <strain evidence="6">16-048 (F4)</strain>
    </source>
</reference>
<dbReference type="Gene3D" id="3.40.50.150">
    <property type="entry name" value="Vaccinia Virus protein VP39"/>
    <property type="match status" value="1"/>
</dbReference>
<reference evidence="4 5" key="2">
    <citation type="journal article" date="2016" name="Infect. Immun.">
        <title>Helicobacter saguini, a Novel Helicobacter Isolated from Cotton-Top Tamarins with Ulcerative Colitis, Has Proinflammatory Properties and Induces Typhlocolitis and Dysplasia in Gnotobiotic IL-10-/- Mice.</title>
        <authorList>
            <person name="Shen Z."/>
            <person name="Mannion A."/>
            <person name="Whary M.T."/>
            <person name="Muthupalani S."/>
            <person name="Sheh A."/>
            <person name="Feng Y."/>
            <person name="Gong G."/>
            <person name="Vandamme P."/>
            <person name="Holcombe H.R."/>
            <person name="Paster B.J."/>
            <person name="Fox J.G."/>
        </authorList>
    </citation>
    <scope>NUCLEOTIDE SEQUENCE [LARGE SCALE GENOMIC DNA]</scope>
    <source>
        <strain evidence="4 5">MIT 97-6194</strain>
    </source>
</reference>
<dbReference type="OrthoDB" id="9785995at2"/>
<dbReference type="EMBL" id="QBIU01000001">
    <property type="protein sequence ID" value="MWV69735.1"/>
    <property type="molecule type" value="Genomic_DNA"/>
</dbReference>
<protein>
    <submittedName>
        <fullName evidence="3 4">Methyltransferase</fullName>
    </submittedName>
</protein>
<proteinExistence type="predicted"/>
<name>A0A347VGL5_9HELI</name>
<accession>A0A347VGL5</accession>
<keyword evidence="4" id="KW-0689">Ribosomal protein</keyword>
<dbReference type="PANTHER" id="PTHR43648:SF1">
    <property type="entry name" value="ELECTRON TRANSFER FLAVOPROTEIN BETA SUBUNIT LYSINE METHYLTRANSFERASE"/>
    <property type="match status" value="1"/>
</dbReference>
<dbReference type="InterPro" id="IPR050078">
    <property type="entry name" value="Ribosomal_L11_MeTrfase_PrmA"/>
</dbReference>
<dbReference type="SUPFAM" id="SSF53335">
    <property type="entry name" value="S-adenosyl-L-methionine-dependent methyltransferases"/>
    <property type="match status" value="1"/>
</dbReference>
<dbReference type="Proteomes" id="UP000029714">
    <property type="component" value="Unassembled WGS sequence"/>
</dbReference>
<dbReference type="CDD" id="cd02440">
    <property type="entry name" value="AdoMet_MTases"/>
    <property type="match status" value="1"/>
</dbReference>
<comment type="caution">
    <text evidence="4">The sequence shown here is derived from an EMBL/GenBank/DDBJ whole genome shotgun (WGS) entry which is preliminary data.</text>
</comment>
<dbReference type="RefSeq" id="WP_118949253.1">
    <property type="nucleotide sequence ID" value="NZ_JRMP02000002.1"/>
</dbReference>
<dbReference type="GO" id="GO:0008276">
    <property type="term" value="F:protein methyltransferase activity"/>
    <property type="evidence" value="ECO:0007669"/>
    <property type="project" value="TreeGrafter"/>
</dbReference>
<evidence type="ECO:0000313" key="5">
    <source>
        <dbReference type="Proteomes" id="UP000029714"/>
    </source>
</evidence>
<evidence type="ECO:0000256" key="2">
    <source>
        <dbReference type="ARBA" id="ARBA00022679"/>
    </source>
</evidence>
<dbReference type="Pfam" id="PF06325">
    <property type="entry name" value="PrmA"/>
    <property type="match status" value="1"/>
</dbReference>
<evidence type="ECO:0000313" key="4">
    <source>
        <dbReference type="EMBL" id="TLD95577.1"/>
    </source>
</evidence>
<dbReference type="STRING" id="1548018.LS64_14285"/>
<dbReference type="AlphaFoldDB" id="A0A347VGL5"/>
<dbReference type="Proteomes" id="UP000477070">
    <property type="component" value="Unassembled WGS sequence"/>
</dbReference>
<gene>
    <name evidence="3" type="ORF">DCO61_06920</name>
    <name evidence="4" type="ORF">LS64_001595</name>
</gene>
<sequence>MANLSYKIFGKKLDSNNIKLGNNNIIWRSHLDLPTILDVLSKINARVFGLLKELGLESSVDFNIIDSNHLKTKNRRGNIESRFYKSYKKANFYDNLLRDKFYKRLRKRDFRFFNKEFLKQKVRKNKTRFYIDSKFVTKHKKLENIESKSYKNFINTNIFLCENKNWVNEYQKSIKPVVCGNFYIRPSWSATLKSLLESNDITKMQNLIESSKNSNFIESKLIELIIDPSLSFGSGHHASTAMCINLLSNLHFKDSKQDSIQNPNSQYCNLKNKNMLDVGCGSGILSLVGAKLGANIYACDVDSFAISQTQKNFKINNLKYKKLWCGSITKDSNKYDIIVANIITSIILILKNELINNLKQNGILILSGILKEKENTIISNFSSLKLLESEQIDEWISFKFIKTRI</sequence>
<dbReference type="PANTHER" id="PTHR43648">
    <property type="entry name" value="ELECTRON TRANSFER FLAVOPROTEIN BETA SUBUNIT LYSINE METHYLTRANSFERASE"/>
    <property type="match status" value="1"/>
</dbReference>